<evidence type="ECO:0000256" key="4">
    <source>
        <dbReference type="ARBA" id="ARBA00022840"/>
    </source>
</evidence>
<dbReference type="Proteomes" id="UP000786183">
    <property type="component" value="Unassembled WGS sequence"/>
</dbReference>
<gene>
    <name evidence="6" type="ORF">AVCANL283_05695</name>
</gene>
<sequence length="278" mass="32165">MTIDKCYAKINVLLKITGKSNDYHEILSRFVKIDNLYDDFIIIEKKQAKFLEHKSCKNLDISQLFSLKTAENTIFKEDCILDYFIKIDDNIISNFYSNNHIFYKVFNNFNPKFIKEFLDKYAIVLYKRIPTFAGLASASSNAATLIKHLCLLSNEDKDKIAAKSGADVSFFINEFASANVYGYGQIIKEFKEEKLDVNLHFSTPCSTKEVFNHFAKNPIYYKNTDDLDLKTSKELLLNDNYFLNDLLFSCTQLYPKAKEFAEKKYFLSGSGGMFFSIK</sequence>
<keyword evidence="1" id="KW-0808">Transferase</keyword>
<reference evidence="6 7" key="1">
    <citation type="submission" date="2020-07" db="EMBL/GenBank/DDBJ databases">
        <title>Transfer of Campylobacter canadensis to the novel genus Avispirillum gen. nov., that also includes two novel species recovered from migratory waterfowl: Avispirillum anseris sp. nov. and Avispirillum brantae sp. nov.</title>
        <authorList>
            <person name="Miller W.G."/>
            <person name="Chapman M.H."/>
            <person name="Yee E."/>
            <person name="Inglis G.D."/>
        </authorList>
    </citation>
    <scope>NUCLEOTIDE SEQUENCE [LARGE SCALE GENOMIC DNA]</scope>
    <source>
        <strain evidence="6 7">L283</strain>
    </source>
</reference>
<dbReference type="EMBL" id="JACGBB010000011">
    <property type="protein sequence ID" value="MBZ7987591.1"/>
    <property type="molecule type" value="Genomic_DNA"/>
</dbReference>
<proteinExistence type="predicted"/>
<dbReference type="PANTHER" id="PTHR43527:SF2">
    <property type="entry name" value="4-DIPHOSPHOCYTIDYL-2-C-METHYL-D-ERYTHRITOL KINASE, CHLOROPLASTIC"/>
    <property type="match status" value="1"/>
</dbReference>
<dbReference type="InterPro" id="IPR006204">
    <property type="entry name" value="GHMP_kinase_N_dom"/>
</dbReference>
<dbReference type="Pfam" id="PF00288">
    <property type="entry name" value="GHMP_kinases_N"/>
    <property type="match status" value="1"/>
</dbReference>
<feature type="domain" description="GHMP kinase N-terminal" evidence="5">
    <location>
        <begin position="102"/>
        <end position="170"/>
    </location>
</feature>
<dbReference type="InterPro" id="IPR014721">
    <property type="entry name" value="Ribsml_uS5_D2-typ_fold_subgr"/>
</dbReference>
<evidence type="ECO:0000256" key="1">
    <source>
        <dbReference type="ARBA" id="ARBA00022679"/>
    </source>
</evidence>
<evidence type="ECO:0000256" key="2">
    <source>
        <dbReference type="ARBA" id="ARBA00022741"/>
    </source>
</evidence>
<evidence type="ECO:0000313" key="7">
    <source>
        <dbReference type="Proteomes" id="UP000786183"/>
    </source>
</evidence>
<dbReference type="InterPro" id="IPR020568">
    <property type="entry name" value="Ribosomal_Su5_D2-typ_SF"/>
</dbReference>
<organism evidence="6 7">
    <name type="scientific">Campylobacter canadensis</name>
    <dbReference type="NCBI Taxonomy" id="449520"/>
    <lineage>
        <taxon>Bacteria</taxon>
        <taxon>Pseudomonadati</taxon>
        <taxon>Campylobacterota</taxon>
        <taxon>Epsilonproteobacteria</taxon>
        <taxon>Campylobacterales</taxon>
        <taxon>Campylobacteraceae</taxon>
        <taxon>Campylobacter</taxon>
    </lineage>
</organism>
<dbReference type="PANTHER" id="PTHR43527">
    <property type="entry name" value="4-DIPHOSPHOCYTIDYL-2-C-METHYL-D-ERYTHRITOL KINASE, CHLOROPLASTIC"/>
    <property type="match status" value="1"/>
</dbReference>
<comment type="caution">
    <text evidence="6">The sequence shown here is derived from an EMBL/GenBank/DDBJ whole genome shotgun (WGS) entry which is preliminary data.</text>
</comment>
<keyword evidence="2" id="KW-0547">Nucleotide-binding</keyword>
<keyword evidence="3" id="KW-0418">Kinase</keyword>
<name>A0ABS7WT93_9BACT</name>
<evidence type="ECO:0000313" key="6">
    <source>
        <dbReference type="EMBL" id="MBZ7987591.1"/>
    </source>
</evidence>
<keyword evidence="7" id="KW-1185">Reference proteome</keyword>
<accession>A0ABS7WT93</accession>
<keyword evidence="4" id="KW-0067">ATP-binding</keyword>
<dbReference type="RefSeq" id="WP_172233807.1">
    <property type="nucleotide sequence ID" value="NZ_CP035946.1"/>
</dbReference>
<evidence type="ECO:0000259" key="5">
    <source>
        <dbReference type="Pfam" id="PF00288"/>
    </source>
</evidence>
<protein>
    <recommendedName>
        <fullName evidence="5">GHMP kinase N-terminal domain-containing protein</fullName>
    </recommendedName>
</protein>
<dbReference type="SUPFAM" id="SSF54211">
    <property type="entry name" value="Ribosomal protein S5 domain 2-like"/>
    <property type="match status" value="1"/>
</dbReference>
<evidence type="ECO:0000256" key="3">
    <source>
        <dbReference type="ARBA" id="ARBA00022777"/>
    </source>
</evidence>
<dbReference type="Gene3D" id="3.30.230.10">
    <property type="match status" value="1"/>
</dbReference>